<dbReference type="AlphaFoldDB" id="A0A5B8C0T4"/>
<feature type="domain" description="Flagellar assembly protein FliH/Type III secretion system HrpE" evidence="7">
    <location>
        <begin position="96"/>
        <end position="200"/>
    </location>
</feature>
<dbReference type="Pfam" id="PF02108">
    <property type="entry name" value="FliH"/>
    <property type="match status" value="1"/>
</dbReference>
<dbReference type="InterPro" id="IPR018035">
    <property type="entry name" value="Flagellar_FliH/T3SS_HrpE"/>
</dbReference>
<gene>
    <name evidence="8" type="ORF">FE374_02450</name>
</gene>
<comment type="function">
    <text evidence="1">Needed for flagellar regrowth and assembly.</text>
</comment>
<keyword evidence="4" id="KW-1005">Bacterial flagellum biogenesis</keyword>
<name>A0A5B8C0T4_9MICO</name>
<evidence type="ECO:0000313" key="9">
    <source>
        <dbReference type="Proteomes" id="UP000314616"/>
    </source>
</evidence>
<evidence type="ECO:0000256" key="3">
    <source>
        <dbReference type="ARBA" id="ARBA00022448"/>
    </source>
</evidence>
<dbReference type="GO" id="GO:0044781">
    <property type="term" value="P:bacterial-type flagellum organization"/>
    <property type="evidence" value="ECO:0007669"/>
    <property type="project" value="UniProtKB-KW"/>
</dbReference>
<dbReference type="PANTHER" id="PTHR34982">
    <property type="entry name" value="YOP PROTEINS TRANSLOCATION PROTEIN L"/>
    <property type="match status" value="1"/>
</dbReference>
<evidence type="ECO:0000256" key="4">
    <source>
        <dbReference type="ARBA" id="ARBA00022795"/>
    </source>
</evidence>
<dbReference type="Proteomes" id="UP000314616">
    <property type="component" value="Chromosome"/>
</dbReference>
<evidence type="ECO:0000256" key="1">
    <source>
        <dbReference type="ARBA" id="ARBA00003041"/>
    </source>
</evidence>
<evidence type="ECO:0000313" key="8">
    <source>
        <dbReference type="EMBL" id="QDC23640.1"/>
    </source>
</evidence>
<organism evidence="8 9">
    <name type="scientific">Georgenia yuyongxinii</name>
    <dbReference type="NCBI Taxonomy" id="2589797"/>
    <lineage>
        <taxon>Bacteria</taxon>
        <taxon>Bacillati</taxon>
        <taxon>Actinomycetota</taxon>
        <taxon>Actinomycetes</taxon>
        <taxon>Micrococcales</taxon>
        <taxon>Bogoriellaceae</taxon>
        <taxon>Georgenia</taxon>
    </lineage>
</organism>
<dbReference type="GO" id="GO:0015031">
    <property type="term" value="P:protein transport"/>
    <property type="evidence" value="ECO:0007669"/>
    <property type="project" value="UniProtKB-KW"/>
</dbReference>
<comment type="similarity">
    <text evidence="2">Belongs to the FliH family.</text>
</comment>
<sequence length="211" mass="21438">MSAEPAFAPATFAAATPTSRAAASTASASGYAAGYAAGFNAGSKAAAVAAAEAERRREADEIAHAARRAADAETALTVLAQTAAAARARTAPVIGDALETVVRAAVELAEALLGAELADDDTSARTALTRALTEAGEDDVVRVRLNPEDHAHLRTMLEAQPGTLDIPAGIELVPDPSLARGDAVSELTEGFLDARLGTALARARAALEVRQ</sequence>
<protein>
    <submittedName>
        <fullName evidence="8">Flagellar assembly protein FliH</fullName>
    </submittedName>
</protein>
<dbReference type="PANTHER" id="PTHR34982:SF1">
    <property type="entry name" value="FLAGELLAR ASSEMBLY PROTEIN FLIH"/>
    <property type="match status" value="1"/>
</dbReference>
<keyword evidence="5" id="KW-0653">Protein transport</keyword>
<dbReference type="InterPro" id="IPR051472">
    <property type="entry name" value="T3SS_Stator/FliH"/>
</dbReference>
<evidence type="ECO:0000256" key="2">
    <source>
        <dbReference type="ARBA" id="ARBA00006602"/>
    </source>
</evidence>
<accession>A0A5B8C0T4</accession>
<keyword evidence="8" id="KW-0969">Cilium</keyword>
<keyword evidence="3" id="KW-0813">Transport</keyword>
<dbReference type="EMBL" id="CP040915">
    <property type="protein sequence ID" value="QDC23640.1"/>
    <property type="molecule type" value="Genomic_DNA"/>
</dbReference>
<keyword evidence="8" id="KW-0966">Cell projection</keyword>
<reference evidence="8 9" key="1">
    <citation type="submission" date="2019-05" db="EMBL/GenBank/DDBJ databases">
        <title>Georgenia *** sp. nov., and Georgenia *** sp. nov., isolated from the intestinal contents of plateau pika (Ochotona curzoniae) in the Qinghai-Tibet plateau of China.</title>
        <authorList>
            <person name="Tian Z."/>
        </authorList>
    </citation>
    <scope>NUCLEOTIDE SEQUENCE [LARGE SCALE GENOMIC DNA]</scope>
    <source>
        <strain evidence="8 9">Z443</strain>
    </source>
</reference>
<keyword evidence="8" id="KW-0282">Flagellum</keyword>
<dbReference type="RefSeq" id="WP_139927082.1">
    <property type="nucleotide sequence ID" value="NZ_CP040915.1"/>
</dbReference>
<evidence type="ECO:0000256" key="6">
    <source>
        <dbReference type="ARBA" id="ARBA00023225"/>
    </source>
</evidence>
<dbReference type="KEGG" id="gyu:FE374_02450"/>
<keyword evidence="6" id="KW-1006">Bacterial flagellum protein export</keyword>
<dbReference type="GO" id="GO:0005829">
    <property type="term" value="C:cytosol"/>
    <property type="evidence" value="ECO:0007669"/>
    <property type="project" value="TreeGrafter"/>
</dbReference>
<proteinExistence type="inferred from homology"/>
<evidence type="ECO:0000256" key="5">
    <source>
        <dbReference type="ARBA" id="ARBA00022927"/>
    </source>
</evidence>
<dbReference type="OrthoDB" id="5114026at2"/>
<evidence type="ECO:0000259" key="7">
    <source>
        <dbReference type="Pfam" id="PF02108"/>
    </source>
</evidence>